<dbReference type="EMBL" id="FRBL01000003">
    <property type="protein sequence ID" value="SHL34711.1"/>
    <property type="molecule type" value="Genomic_DNA"/>
</dbReference>
<organism evidence="2 3">
    <name type="scientific">Chitinophaga jiangningensis</name>
    <dbReference type="NCBI Taxonomy" id="1419482"/>
    <lineage>
        <taxon>Bacteria</taxon>
        <taxon>Pseudomonadati</taxon>
        <taxon>Bacteroidota</taxon>
        <taxon>Chitinophagia</taxon>
        <taxon>Chitinophagales</taxon>
        <taxon>Chitinophagaceae</taxon>
        <taxon>Chitinophaga</taxon>
    </lineage>
</organism>
<dbReference type="AlphaFoldDB" id="A0A1M6ZW28"/>
<dbReference type="Pfam" id="PF12680">
    <property type="entry name" value="SnoaL_2"/>
    <property type="match status" value="1"/>
</dbReference>
<dbReference type="OrthoDB" id="9812089at2"/>
<evidence type="ECO:0000313" key="2">
    <source>
        <dbReference type="EMBL" id="SHL34711.1"/>
    </source>
</evidence>
<dbReference type="SUPFAM" id="SSF54427">
    <property type="entry name" value="NTF2-like"/>
    <property type="match status" value="2"/>
</dbReference>
<dbReference type="Gene3D" id="3.10.450.50">
    <property type="match status" value="2"/>
</dbReference>
<evidence type="ECO:0000313" key="3">
    <source>
        <dbReference type="Proteomes" id="UP000184420"/>
    </source>
</evidence>
<proteinExistence type="predicted"/>
<name>A0A1M6ZW28_9BACT</name>
<dbReference type="RefSeq" id="WP_073079652.1">
    <property type="nucleotide sequence ID" value="NZ_FRBL01000003.1"/>
</dbReference>
<accession>A0A1M6ZW28</accession>
<feature type="domain" description="SnoaL-like" evidence="1">
    <location>
        <begin position="141"/>
        <end position="235"/>
    </location>
</feature>
<reference evidence="2 3" key="1">
    <citation type="submission" date="2016-11" db="EMBL/GenBank/DDBJ databases">
        <authorList>
            <person name="Jaros S."/>
            <person name="Januszkiewicz K."/>
            <person name="Wedrychowicz H."/>
        </authorList>
    </citation>
    <scope>NUCLEOTIDE SEQUENCE [LARGE SCALE GENOMIC DNA]</scope>
    <source>
        <strain evidence="2 3">DSM 27406</strain>
    </source>
</reference>
<evidence type="ECO:0000259" key="1">
    <source>
        <dbReference type="Pfam" id="PF12680"/>
    </source>
</evidence>
<gene>
    <name evidence="2" type="ORF">SAMN05444266_10332</name>
</gene>
<keyword evidence="3" id="KW-1185">Reference proteome</keyword>
<sequence length="255" mass="28867">MKNNRKQMVTDLLKSIETGAAAPIDYINPHQYIQHNTAVAGGLQGFRELLQQLEPGSTRVNTVRVFQDHDYVFAHSDYHFFGPKVGFDIFRFEGDTICEHWDNLQPRPDLHNPSGHTMTDGSGEITDLEKTAANKELVSNFVNAILIQGKMEELDNYFDGDYYIQHNPGIGDGVSGLGRALADWAQHGVTMQYQRVHKVLGEGNFVLAVSEGYMDKVHCAFYDLFRVKDGRIAEHWDTIQYIPPVAERRNGHGKF</sequence>
<dbReference type="Proteomes" id="UP000184420">
    <property type="component" value="Unassembled WGS sequence"/>
</dbReference>
<dbReference type="InterPro" id="IPR037401">
    <property type="entry name" value="SnoaL-like"/>
</dbReference>
<dbReference type="STRING" id="1419482.SAMN05444266_10332"/>
<protein>
    <submittedName>
        <fullName evidence="2">Predicted SnoaL-like aldol condensation-catalyzing enzyme</fullName>
    </submittedName>
</protein>
<dbReference type="InterPro" id="IPR032710">
    <property type="entry name" value="NTF2-like_dom_sf"/>
</dbReference>